<dbReference type="PROSITE" id="PS50088">
    <property type="entry name" value="ANK_REPEAT"/>
    <property type="match status" value="1"/>
</dbReference>
<gene>
    <name evidence="9" type="ORF">TrST_g4888</name>
</gene>
<dbReference type="PROSITE" id="PS01358">
    <property type="entry name" value="ZF_RANBP2_1"/>
    <property type="match status" value="1"/>
</dbReference>
<evidence type="ECO:0000313" key="9">
    <source>
        <dbReference type="EMBL" id="GMH70382.1"/>
    </source>
</evidence>
<dbReference type="OrthoDB" id="59416at2759"/>
<proteinExistence type="predicted"/>
<dbReference type="InterPro" id="IPR001876">
    <property type="entry name" value="Znf_RanBP2"/>
</dbReference>
<evidence type="ECO:0000256" key="4">
    <source>
        <dbReference type="ARBA" id="ARBA00022833"/>
    </source>
</evidence>
<keyword evidence="4" id="KW-0862">Zinc</keyword>
<evidence type="ECO:0000256" key="3">
    <source>
        <dbReference type="ARBA" id="ARBA00022771"/>
    </source>
</evidence>
<dbReference type="Gene3D" id="1.25.40.20">
    <property type="entry name" value="Ankyrin repeat-containing domain"/>
    <property type="match status" value="1"/>
</dbReference>
<protein>
    <recommendedName>
        <fullName evidence="8">RanBP2-type domain-containing protein</fullName>
    </recommendedName>
</protein>
<dbReference type="SMART" id="SM00248">
    <property type="entry name" value="ANK"/>
    <property type="match status" value="3"/>
</dbReference>
<evidence type="ECO:0000259" key="8">
    <source>
        <dbReference type="PROSITE" id="PS01358"/>
    </source>
</evidence>
<reference evidence="10" key="1">
    <citation type="journal article" date="2023" name="Commun. Biol.">
        <title>Genome analysis of Parmales, the sister group of diatoms, reveals the evolutionary specialization of diatoms from phago-mixotrophs to photoautotrophs.</title>
        <authorList>
            <person name="Ban H."/>
            <person name="Sato S."/>
            <person name="Yoshikawa S."/>
            <person name="Yamada K."/>
            <person name="Nakamura Y."/>
            <person name="Ichinomiya M."/>
            <person name="Sato N."/>
            <person name="Blanc-Mathieu R."/>
            <person name="Endo H."/>
            <person name="Kuwata A."/>
            <person name="Ogata H."/>
        </authorList>
    </citation>
    <scope>NUCLEOTIDE SEQUENCE [LARGE SCALE GENOMIC DNA]</scope>
    <source>
        <strain evidence="10">NIES 3701</strain>
    </source>
</reference>
<evidence type="ECO:0000256" key="2">
    <source>
        <dbReference type="ARBA" id="ARBA00022737"/>
    </source>
</evidence>
<dbReference type="PANTHER" id="PTHR24198">
    <property type="entry name" value="ANKYRIN REPEAT AND PROTEIN KINASE DOMAIN-CONTAINING PROTEIN"/>
    <property type="match status" value="1"/>
</dbReference>
<comment type="caution">
    <text evidence="9">The sequence shown here is derived from an EMBL/GenBank/DDBJ whole genome shotgun (WGS) entry which is preliminary data.</text>
</comment>
<feature type="region of interest" description="Disordered" evidence="7">
    <location>
        <begin position="190"/>
        <end position="261"/>
    </location>
</feature>
<organism evidence="9 10">
    <name type="scientific">Triparma strigata</name>
    <dbReference type="NCBI Taxonomy" id="1606541"/>
    <lineage>
        <taxon>Eukaryota</taxon>
        <taxon>Sar</taxon>
        <taxon>Stramenopiles</taxon>
        <taxon>Ochrophyta</taxon>
        <taxon>Bolidophyceae</taxon>
        <taxon>Parmales</taxon>
        <taxon>Triparmaceae</taxon>
        <taxon>Triparma</taxon>
    </lineage>
</organism>
<evidence type="ECO:0000256" key="6">
    <source>
        <dbReference type="PROSITE-ProRule" id="PRU00023"/>
    </source>
</evidence>
<dbReference type="Proteomes" id="UP001165085">
    <property type="component" value="Unassembled WGS sequence"/>
</dbReference>
<dbReference type="InterPro" id="IPR036770">
    <property type="entry name" value="Ankyrin_rpt-contain_sf"/>
</dbReference>
<feature type="compositionally biased region" description="Basic and acidic residues" evidence="7">
    <location>
        <begin position="190"/>
        <end position="217"/>
    </location>
</feature>
<accession>A0A9W7E916</accession>
<feature type="domain" description="RanBP2-type" evidence="8">
    <location>
        <begin position="157"/>
        <end position="176"/>
    </location>
</feature>
<evidence type="ECO:0000256" key="5">
    <source>
        <dbReference type="ARBA" id="ARBA00023043"/>
    </source>
</evidence>
<keyword evidence="1" id="KW-0479">Metal-binding</keyword>
<keyword evidence="2" id="KW-0677">Repeat</keyword>
<evidence type="ECO:0000256" key="7">
    <source>
        <dbReference type="SAM" id="MobiDB-lite"/>
    </source>
</evidence>
<name>A0A9W7E916_9STRA</name>
<dbReference type="SUPFAM" id="SSF48403">
    <property type="entry name" value="Ankyrin repeat"/>
    <property type="match status" value="1"/>
</dbReference>
<evidence type="ECO:0000256" key="1">
    <source>
        <dbReference type="ARBA" id="ARBA00022723"/>
    </source>
</evidence>
<sequence>MTSVASVSTLPGWSHEEEEFWWACQDDDLTTVTDLLEAHPHMALTTPNTDGISPLYACAFYNSNLVLSLLLTNHWEYLDPNQQTDIGLTPLHAACMSNNLEGCKLLVKRGADINIKDKNGTLPISMAEYGGHSEIVDFFYKSGLIVEEEEEVDVEYWHCHICTKANILSSNVCECCGRVNEAVVKAKELEEEKSQKTEQMSRIKAMSKADDEERERGGAVSPLGRGGATSPSMMASGRYSPSRDDASVMSDMTEATGFRHR</sequence>
<evidence type="ECO:0000313" key="10">
    <source>
        <dbReference type="Proteomes" id="UP001165085"/>
    </source>
</evidence>
<dbReference type="GO" id="GO:0008270">
    <property type="term" value="F:zinc ion binding"/>
    <property type="evidence" value="ECO:0007669"/>
    <property type="project" value="UniProtKB-KW"/>
</dbReference>
<keyword evidence="10" id="KW-1185">Reference proteome</keyword>
<dbReference type="InterPro" id="IPR002110">
    <property type="entry name" value="Ankyrin_rpt"/>
</dbReference>
<keyword evidence="5 6" id="KW-0040">ANK repeat</keyword>
<dbReference type="EMBL" id="BRXY01000139">
    <property type="protein sequence ID" value="GMH70382.1"/>
    <property type="molecule type" value="Genomic_DNA"/>
</dbReference>
<keyword evidence="3" id="KW-0863">Zinc-finger</keyword>
<dbReference type="PANTHER" id="PTHR24198:SF194">
    <property type="entry name" value="INVERSIN-A"/>
    <property type="match status" value="1"/>
</dbReference>
<dbReference type="AlphaFoldDB" id="A0A9W7E916"/>
<dbReference type="Pfam" id="PF12796">
    <property type="entry name" value="Ank_2"/>
    <property type="match status" value="1"/>
</dbReference>
<dbReference type="PROSITE" id="PS50297">
    <property type="entry name" value="ANK_REP_REGION"/>
    <property type="match status" value="1"/>
</dbReference>
<feature type="repeat" description="ANK" evidence="6">
    <location>
        <begin position="86"/>
        <end position="118"/>
    </location>
</feature>